<dbReference type="HAMAP" id="MF_00922">
    <property type="entry name" value="OM_assembly_BamD"/>
    <property type="match status" value="1"/>
</dbReference>
<dbReference type="GO" id="GO:0009279">
    <property type="term" value="C:cell outer membrane"/>
    <property type="evidence" value="ECO:0007669"/>
    <property type="project" value="UniProtKB-SubCell"/>
</dbReference>
<evidence type="ECO:0000256" key="2">
    <source>
        <dbReference type="ARBA" id="ARBA00023136"/>
    </source>
</evidence>
<dbReference type="Proteomes" id="UP000033358">
    <property type="component" value="Unassembled WGS sequence"/>
</dbReference>
<dbReference type="Gene3D" id="1.25.40.10">
    <property type="entry name" value="Tetratricopeptide repeat domain"/>
    <property type="match status" value="1"/>
</dbReference>
<dbReference type="PANTHER" id="PTHR37423:SF6">
    <property type="entry name" value="CELL DIVISION COORDINATOR CPOB"/>
    <property type="match status" value="1"/>
</dbReference>
<feature type="signal peptide" evidence="5">
    <location>
        <begin position="1"/>
        <end position="23"/>
    </location>
</feature>
<evidence type="ECO:0000256" key="1">
    <source>
        <dbReference type="ARBA" id="ARBA00022729"/>
    </source>
</evidence>
<accession>A0A0F5MNL3</accession>
<organism evidence="7 8">
    <name type="scientific">Candidatus Arcanibacter lacustris</name>
    <dbReference type="NCBI Taxonomy" id="1607817"/>
    <lineage>
        <taxon>Bacteria</taxon>
        <taxon>Pseudomonadati</taxon>
        <taxon>Pseudomonadota</taxon>
        <taxon>Alphaproteobacteria</taxon>
        <taxon>Rickettsiales</taxon>
        <taxon>Candidatus Arcanibacter</taxon>
    </lineage>
</organism>
<keyword evidence="1 4" id="KW-0732">Signal</keyword>
<comment type="function">
    <text evidence="4">Part of the outer membrane protein assembly complex, which is involved in assembly and insertion of beta-barrel proteins into the outer membrane.</text>
</comment>
<reference evidence="7 8" key="1">
    <citation type="submission" date="2015-02" db="EMBL/GenBank/DDBJ databases">
        <title>Single cell genomics of a rare environmental alphaproteobacterium provides unique insights into Rickettsiaceae evolution.</title>
        <authorList>
            <person name="Martijn J."/>
            <person name="Schulz F."/>
            <person name="Zaremba-Niedzwiedzka K."/>
            <person name="Viklund J."/>
            <person name="Stepanauskas R."/>
            <person name="Andersson S.G.E."/>
            <person name="Horn M."/>
            <person name="Guy L."/>
            <person name="Ettema T.J.G."/>
        </authorList>
    </citation>
    <scope>NUCLEOTIDE SEQUENCE [LARGE SCALE GENOMIC DNA]</scope>
    <source>
        <strain evidence="7 8">SCGC AAA041-L04</strain>
    </source>
</reference>
<feature type="domain" description="Outer membrane lipoprotein BamD-like" evidence="6">
    <location>
        <begin position="33"/>
        <end position="224"/>
    </location>
</feature>
<comment type="subcellular location">
    <subcellularLocation>
        <location evidence="4">Cell outer membrane</location>
        <topology evidence="4">Lipid-anchor</topology>
    </subcellularLocation>
</comment>
<keyword evidence="4" id="KW-0449">Lipoprotein</keyword>
<comment type="similarity">
    <text evidence="4">Belongs to the BamD family.</text>
</comment>
<gene>
    <name evidence="4 7" type="primary">bamD</name>
    <name evidence="7" type="ORF">SZ25_00520</name>
</gene>
<dbReference type="PANTHER" id="PTHR37423">
    <property type="entry name" value="SOLUBLE LYTIC MUREIN TRANSGLYCOSYLASE-RELATED"/>
    <property type="match status" value="1"/>
</dbReference>
<keyword evidence="8" id="KW-1185">Reference proteome</keyword>
<dbReference type="InterPro" id="IPR011990">
    <property type="entry name" value="TPR-like_helical_dom_sf"/>
</dbReference>
<keyword evidence="3 4" id="KW-0998">Cell outer membrane</keyword>
<dbReference type="NCBIfam" id="TIGR03302">
    <property type="entry name" value="OM_YfiO"/>
    <property type="match status" value="1"/>
</dbReference>
<evidence type="ECO:0000313" key="8">
    <source>
        <dbReference type="Proteomes" id="UP000033358"/>
    </source>
</evidence>
<evidence type="ECO:0000313" key="7">
    <source>
        <dbReference type="EMBL" id="KKB96370.1"/>
    </source>
</evidence>
<name>A0A0F5MNL3_9RICK</name>
<feature type="chain" id="PRO_5008987628" description="Outer membrane protein assembly factor BamD" evidence="5">
    <location>
        <begin position="24"/>
        <end position="250"/>
    </location>
</feature>
<sequence length="250" mass="28979">MKNLLSKLLLCLAILILVSCANKKEEEELPTDPNILFNQASNDLNKGRYDLAAESFAKIYVEHPYSELATKAKLMEAYSWYEKQDFDMTLAILDEFVKLHPAYKDIDYAYYLRAMSYYYQISDSKHDQEQTLLSKNAIGEVIARFPNSNYARELKFKLDLVNDHLAGNEMEIARFYQARNDFIAAINRYDKVIKEYQTTNHVKEALARLVECYLALGIVDEATKYASILGANYPASSWYQYSYDLLNKNK</sequence>
<evidence type="ECO:0000256" key="5">
    <source>
        <dbReference type="SAM" id="SignalP"/>
    </source>
</evidence>
<dbReference type="AlphaFoldDB" id="A0A0F5MNL3"/>
<dbReference type="GO" id="GO:0043165">
    <property type="term" value="P:Gram-negative-bacterium-type cell outer membrane assembly"/>
    <property type="evidence" value="ECO:0007669"/>
    <property type="project" value="UniProtKB-UniRule"/>
</dbReference>
<protein>
    <recommendedName>
        <fullName evidence="4">Outer membrane protein assembly factor BamD</fullName>
    </recommendedName>
</protein>
<dbReference type="Pfam" id="PF13525">
    <property type="entry name" value="YfiO"/>
    <property type="match status" value="1"/>
</dbReference>
<dbReference type="PROSITE" id="PS51257">
    <property type="entry name" value="PROKAR_LIPOPROTEIN"/>
    <property type="match status" value="1"/>
</dbReference>
<comment type="caution">
    <text evidence="7">The sequence shown here is derived from an EMBL/GenBank/DDBJ whole genome shotgun (WGS) entry which is preliminary data.</text>
</comment>
<comment type="subunit">
    <text evidence="4">Part of the Bam complex.</text>
</comment>
<evidence type="ECO:0000256" key="4">
    <source>
        <dbReference type="HAMAP-Rule" id="MF_00922"/>
    </source>
</evidence>
<dbReference type="GO" id="GO:0051205">
    <property type="term" value="P:protein insertion into membrane"/>
    <property type="evidence" value="ECO:0007669"/>
    <property type="project" value="UniProtKB-UniRule"/>
</dbReference>
<evidence type="ECO:0000256" key="3">
    <source>
        <dbReference type="ARBA" id="ARBA00023237"/>
    </source>
</evidence>
<dbReference type="CDD" id="cd15830">
    <property type="entry name" value="BamD"/>
    <property type="match status" value="1"/>
</dbReference>
<dbReference type="InterPro" id="IPR039565">
    <property type="entry name" value="BamD-like"/>
</dbReference>
<evidence type="ECO:0000259" key="6">
    <source>
        <dbReference type="Pfam" id="PF13525"/>
    </source>
</evidence>
<dbReference type="EMBL" id="JYHA01000087">
    <property type="protein sequence ID" value="KKB96370.1"/>
    <property type="molecule type" value="Genomic_DNA"/>
</dbReference>
<proteinExistence type="inferred from homology"/>
<keyword evidence="4" id="KW-0564">Palmitate</keyword>
<keyword evidence="2 4" id="KW-0472">Membrane</keyword>
<dbReference type="SUPFAM" id="SSF48452">
    <property type="entry name" value="TPR-like"/>
    <property type="match status" value="2"/>
</dbReference>
<dbReference type="InterPro" id="IPR017689">
    <property type="entry name" value="BamD"/>
</dbReference>